<dbReference type="GO" id="GO:0005737">
    <property type="term" value="C:cytoplasm"/>
    <property type="evidence" value="ECO:0007669"/>
    <property type="project" value="TreeGrafter"/>
</dbReference>
<sequence>MKILFFECLESTHLFLVKKLKDNTLKPPIMVVAHHQNKGIGSRGNVWEAAKEGLYFSFVLYKDSLPQDLPLESASIFYGYIFKSILEEYHSKVWLKWPNDLYIQDKKIGGVLCTLIEDKILVGIGLNLKVENKNFGALDIQISRKDILEKFIEKIEVFKWKQIFSKYKLEFPNNFHFNFHHKGRILSLKNASLFEDGSILLDGQRIYSLR</sequence>
<name>A0A2U8FCB3_9HELI</name>
<accession>A0A2U8FCB3</accession>
<dbReference type="AlphaFoldDB" id="A0A2U8FCB3"/>
<evidence type="ECO:0000259" key="2">
    <source>
        <dbReference type="PROSITE" id="PS51733"/>
    </source>
</evidence>
<dbReference type="PANTHER" id="PTHR12835">
    <property type="entry name" value="BIOTIN PROTEIN LIGASE"/>
    <property type="match status" value="1"/>
</dbReference>
<reference evidence="3 4" key="1">
    <citation type="submission" date="2017-06" db="EMBL/GenBank/DDBJ databases">
        <title>Complete genome of Helicobacter apodemus.</title>
        <authorList>
            <person name="Cho S."/>
        </authorList>
    </citation>
    <scope>NUCLEOTIDE SEQUENCE [LARGE SCALE GENOMIC DNA]</scope>
    <source>
        <strain evidence="4">SNUVETPUB-15-01</strain>
    </source>
</reference>
<dbReference type="InterPro" id="IPR045864">
    <property type="entry name" value="aa-tRNA-synth_II/BPL/LPL"/>
</dbReference>
<evidence type="ECO:0000313" key="3">
    <source>
        <dbReference type="EMBL" id="AWI33849.1"/>
    </source>
</evidence>
<dbReference type="CDD" id="cd16442">
    <property type="entry name" value="BPL"/>
    <property type="match status" value="1"/>
</dbReference>
<protein>
    <submittedName>
        <fullName evidence="3">Biotin--[acetyl-CoA-carboxylase] ligase</fullName>
    </submittedName>
</protein>
<keyword evidence="1 3" id="KW-0436">Ligase</keyword>
<dbReference type="NCBIfam" id="TIGR00121">
    <property type="entry name" value="birA_ligase"/>
    <property type="match status" value="1"/>
</dbReference>
<dbReference type="PANTHER" id="PTHR12835:SF5">
    <property type="entry name" value="BIOTIN--PROTEIN LIGASE"/>
    <property type="match status" value="1"/>
</dbReference>
<dbReference type="Pfam" id="PF03099">
    <property type="entry name" value="BPL_LplA_LipB"/>
    <property type="match status" value="1"/>
</dbReference>
<dbReference type="NCBIfam" id="NF006294">
    <property type="entry name" value="PRK08477.1"/>
    <property type="match status" value="1"/>
</dbReference>
<proteinExistence type="predicted"/>
<organism evidence="3 4">
    <name type="scientific">Helicobacter apodemus</name>
    <dbReference type="NCBI Taxonomy" id="135569"/>
    <lineage>
        <taxon>Bacteria</taxon>
        <taxon>Pseudomonadati</taxon>
        <taxon>Campylobacterota</taxon>
        <taxon>Epsilonproteobacteria</taxon>
        <taxon>Campylobacterales</taxon>
        <taxon>Helicobacteraceae</taxon>
        <taxon>Helicobacter</taxon>
    </lineage>
</organism>
<dbReference type="InterPro" id="IPR004408">
    <property type="entry name" value="Biotin_CoA_COase_ligase"/>
</dbReference>
<dbReference type="GO" id="GO:0004077">
    <property type="term" value="F:biotin--[biotin carboxyl-carrier protein] ligase activity"/>
    <property type="evidence" value="ECO:0007669"/>
    <property type="project" value="InterPro"/>
</dbReference>
<dbReference type="InterPro" id="IPR004143">
    <property type="entry name" value="BPL_LPL_catalytic"/>
</dbReference>
<evidence type="ECO:0000313" key="4">
    <source>
        <dbReference type="Proteomes" id="UP000244890"/>
    </source>
</evidence>
<dbReference type="EMBL" id="CP021886">
    <property type="protein sequence ID" value="AWI33849.1"/>
    <property type="molecule type" value="Genomic_DNA"/>
</dbReference>
<dbReference type="Gene3D" id="3.30.930.10">
    <property type="entry name" value="Bira Bifunctional Protein, Domain 2"/>
    <property type="match status" value="1"/>
</dbReference>
<evidence type="ECO:0000256" key="1">
    <source>
        <dbReference type="ARBA" id="ARBA00022598"/>
    </source>
</evidence>
<dbReference type="Proteomes" id="UP000244890">
    <property type="component" value="Chromosome"/>
</dbReference>
<gene>
    <name evidence="3" type="ORF">CDV25_03040</name>
</gene>
<dbReference type="OrthoDB" id="9807064at2"/>
<dbReference type="SUPFAM" id="SSF55681">
    <property type="entry name" value="Class II aaRS and biotin synthetases"/>
    <property type="match status" value="1"/>
</dbReference>
<dbReference type="KEGG" id="had:CDV25_03040"/>
<feature type="domain" description="BPL/LPL catalytic" evidence="2">
    <location>
        <begin position="1"/>
        <end position="179"/>
    </location>
</feature>
<dbReference type="PROSITE" id="PS51733">
    <property type="entry name" value="BPL_LPL_CATALYTIC"/>
    <property type="match status" value="1"/>
</dbReference>
<dbReference type="RefSeq" id="WP_108910717.1">
    <property type="nucleotide sequence ID" value="NZ_CP021886.1"/>
</dbReference>